<evidence type="ECO:0000256" key="2">
    <source>
        <dbReference type="SAM" id="SignalP"/>
    </source>
</evidence>
<evidence type="ECO:0000313" key="3">
    <source>
        <dbReference type="EMBL" id="KRS16628.1"/>
    </source>
</evidence>
<dbReference type="STRING" id="540747.SAMN04488031_105218"/>
<accession>A0A0T5P6F5</accession>
<evidence type="ECO:0000313" key="5">
    <source>
        <dbReference type="Proteomes" id="UP000051401"/>
    </source>
</evidence>
<evidence type="ECO:0008006" key="7">
    <source>
        <dbReference type="Google" id="ProtNLM"/>
    </source>
</evidence>
<feature type="region of interest" description="Disordered" evidence="1">
    <location>
        <begin position="35"/>
        <end position="69"/>
    </location>
</feature>
<reference evidence="4 6" key="2">
    <citation type="submission" date="2018-08" db="EMBL/GenBank/DDBJ databases">
        <title>Genetic Globetrotter - A new plasmid hitch-hiking vast phylogenetic and geographic distances.</title>
        <authorList>
            <person name="Vollmers J."/>
            <person name="Petersen J."/>
        </authorList>
    </citation>
    <scope>NUCLEOTIDE SEQUENCE [LARGE SCALE GENOMIC DNA]</scope>
    <source>
        <strain evidence="4 6">DSM 26383</strain>
    </source>
</reference>
<dbReference type="AlphaFoldDB" id="A0A0T5P6F5"/>
<evidence type="ECO:0000313" key="6">
    <source>
        <dbReference type="Proteomes" id="UP000325785"/>
    </source>
</evidence>
<keyword evidence="2" id="KW-0732">Signal</keyword>
<dbReference type="Proteomes" id="UP000325785">
    <property type="component" value="Chromosome"/>
</dbReference>
<feature type="signal peptide" evidence="2">
    <location>
        <begin position="1"/>
        <end position="31"/>
    </location>
</feature>
<dbReference type="EMBL" id="LAXI01000012">
    <property type="protein sequence ID" value="KRS16628.1"/>
    <property type="molecule type" value="Genomic_DNA"/>
</dbReference>
<protein>
    <recommendedName>
        <fullName evidence="7">DUF4142 domain-containing protein</fullName>
    </recommendedName>
</protein>
<reference evidence="3 5" key="1">
    <citation type="submission" date="2015-04" db="EMBL/GenBank/DDBJ databases">
        <title>The draft genome sequence of Roseovarius indicus B108T.</title>
        <authorList>
            <person name="Li G."/>
            <person name="Lai Q."/>
            <person name="Shao Z."/>
            <person name="Yan P."/>
        </authorList>
    </citation>
    <scope>NUCLEOTIDE SEQUENCE [LARGE SCALE GENOMIC DNA]</scope>
    <source>
        <strain evidence="3 5">B108</strain>
    </source>
</reference>
<keyword evidence="5" id="KW-1185">Reference proteome</keyword>
<dbReference type="KEGG" id="rid:RIdsm_04168"/>
<name>A0A0T5P6F5_9RHOB</name>
<dbReference type="EMBL" id="CP031598">
    <property type="protein sequence ID" value="QEW28338.1"/>
    <property type="molecule type" value="Genomic_DNA"/>
</dbReference>
<dbReference type="RefSeq" id="WP_057817754.1">
    <property type="nucleotide sequence ID" value="NZ_CAXRJZ010000091.1"/>
</dbReference>
<dbReference type="Proteomes" id="UP000051401">
    <property type="component" value="Unassembled WGS sequence"/>
</dbReference>
<feature type="chain" id="PRO_5015044596" description="DUF4142 domain-containing protein" evidence="2">
    <location>
        <begin position="32"/>
        <end position="216"/>
    </location>
</feature>
<gene>
    <name evidence="4" type="ORF">RIdsm_04168</name>
    <name evidence="3" type="ORF">XM52_17155</name>
</gene>
<feature type="compositionally biased region" description="Basic and acidic residues" evidence="1">
    <location>
        <begin position="37"/>
        <end position="46"/>
    </location>
</feature>
<organism evidence="3 5">
    <name type="scientific">Roseovarius indicus</name>
    <dbReference type="NCBI Taxonomy" id="540747"/>
    <lineage>
        <taxon>Bacteria</taxon>
        <taxon>Pseudomonadati</taxon>
        <taxon>Pseudomonadota</taxon>
        <taxon>Alphaproteobacteria</taxon>
        <taxon>Rhodobacterales</taxon>
        <taxon>Roseobacteraceae</taxon>
        <taxon>Roseovarius</taxon>
    </lineage>
</organism>
<sequence>MTMTTDASRARLRRCLLIAAAALCTATSASATIGIEGGDRSGRDNADAAAPASTDGKTGNASDKQRRKNSERYVVYNRPYLKIVTDRALRNAIKLNQVGGEVVADGFTQEMSVHLFRMLLLLRQRTVNLLDSLENKPTRTARLANLTYEAQIVGRTLAALKSGDTPASAEVTYQLENETESRAIAIKRLTAYEALLYRWMNTPMEGTYRTPGAPDN</sequence>
<dbReference type="PATRIC" id="fig|540747.5.peg.1164"/>
<proteinExistence type="predicted"/>
<evidence type="ECO:0000256" key="1">
    <source>
        <dbReference type="SAM" id="MobiDB-lite"/>
    </source>
</evidence>
<evidence type="ECO:0000313" key="4">
    <source>
        <dbReference type="EMBL" id="QEW28338.1"/>
    </source>
</evidence>